<gene>
    <name evidence="1" type="ORF">HHSLTHF2_11180</name>
</gene>
<evidence type="ECO:0000313" key="1">
    <source>
        <dbReference type="EMBL" id="BCB07228.1"/>
    </source>
</evidence>
<dbReference type="Proteomes" id="UP000502259">
    <property type="component" value="Chromosome"/>
</dbReference>
<proteinExistence type="predicted"/>
<evidence type="ECO:0000313" key="2">
    <source>
        <dbReference type="Proteomes" id="UP000502259"/>
    </source>
</evidence>
<dbReference type="AlphaFoldDB" id="A0A6F8U108"/>
<name>A0A6F8U108_9GAMM</name>
<keyword evidence="2" id="KW-1185">Reference proteome</keyword>
<reference evidence="1 2" key="1">
    <citation type="submission" date="2020-03" db="EMBL/GenBank/DDBJ databases">
        <title>Complete Genome Sequence of Halomonas hydrothermalis Strain Slthf2, Halophilic Bacterium Isolated from Deep-Sea Hydrothermal-Vent Environments.</title>
        <authorList>
            <person name="Takeyama N."/>
            <person name="Huang M."/>
            <person name="Sato K."/>
            <person name="Galipon J."/>
            <person name="Arakawa K."/>
        </authorList>
    </citation>
    <scope>NUCLEOTIDE SEQUENCE [LARGE SCALE GENOMIC DNA]</scope>
    <source>
        <strain evidence="1 2">Slthf2</strain>
    </source>
</reference>
<dbReference type="EMBL" id="AP022843">
    <property type="protein sequence ID" value="BCB07228.1"/>
    <property type="molecule type" value="Genomic_DNA"/>
</dbReference>
<organism evidence="1 2">
    <name type="scientific">Halomonas hydrothermalis</name>
    <dbReference type="NCBI Taxonomy" id="115561"/>
    <lineage>
        <taxon>Bacteria</taxon>
        <taxon>Pseudomonadati</taxon>
        <taxon>Pseudomonadota</taxon>
        <taxon>Gammaproteobacteria</taxon>
        <taxon>Oceanospirillales</taxon>
        <taxon>Halomonadaceae</taxon>
        <taxon>Halomonas</taxon>
    </lineage>
</organism>
<sequence>MVCAGEIHGVKEVRRDHPYRLNAFGSRDAGLIGYVEEGQALQLPGCPHEGALGRKNAILSLPDANKWTRVEIFLIHVDARGE</sequence>
<protein>
    <submittedName>
        <fullName evidence="1">Uncharacterized protein</fullName>
    </submittedName>
</protein>
<accession>A0A6F8U108</accession>